<proteinExistence type="inferred from homology"/>
<comment type="similarity">
    <text evidence="1">Belongs to the peptidase M1 family.</text>
</comment>
<dbReference type="GO" id="GO:0008270">
    <property type="term" value="F:zinc ion binding"/>
    <property type="evidence" value="ECO:0007669"/>
    <property type="project" value="TreeGrafter"/>
</dbReference>
<dbReference type="Proteomes" id="UP000515163">
    <property type="component" value="Unplaced"/>
</dbReference>
<feature type="domain" description="ERAP1-like C-terminal" evidence="3">
    <location>
        <begin position="3"/>
        <end position="153"/>
    </location>
</feature>
<dbReference type="Pfam" id="PF11838">
    <property type="entry name" value="ERAP1_C"/>
    <property type="match status" value="1"/>
</dbReference>
<dbReference type="PANTHER" id="PTHR11533">
    <property type="entry name" value="PROTEASE M1 ZINC METALLOPROTEASE"/>
    <property type="match status" value="1"/>
</dbReference>
<evidence type="ECO:0000256" key="1">
    <source>
        <dbReference type="ARBA" id="ARBA00010136"/>
    </source>
</evidence>
<dbReference type="GO" id="GO:0005737">
    <property type="term" value="C:cytoplasm"/>
    <property type="evidence" value="ECO:0007669"/>
    <property type="project" value="TreeGrafter"/>
</dbReference>
<dbReference type="OrthoDB" id="510539at2759"/>
<dbReference type="KEGG" id="aten:116293085"/>
<dbReference type="RefSeq" id="XP_031556341.1">
    <property type="nucleotide sequence ID" value="XM_031700481.1"/>
</dbReference>
<keyword evidence="2" id="KW-0031">Aminopeptidase</keyword>
<dbReference type="GO" id="GO:0005615">
    <property type="term" value="C:extracellular space"/>
    <property type="evidence" value="ECO:0007669"/>
    <property type="project" value="TreeGrafter"/>
</dbReference>
<dbReference type="GO" id="GO:0070006">
    <property type="term" value="F:metalloaminopeptidase activity"/>
    <property type="evidence" value="ECO:0007669"/>
    <property type="project" value="TreeGrafter"/>
</dbReference>
<dbReference type="GO" id="GO:0042277">
    <property type="term" value="F:peptide binding"/>
    <property type="evidence" value="ECO:0007669"/>
    <property type="project" value="TreeGrafter"/>
</dbReference>
<dbReference type="Gene3D" id="1.25.50.20">
    <property type="match status" value="2"/>
</dbReference>
<dbReference type="InterPro" id="IPR050344">
    <property type="entry name" value="Peptidase_M1_aminopeptidases"/>
</dbReference>
<dbReference type="InterPro" id="IPR024571">
    <property type="entry name" value="ERAP1-like_C_dom"/>
</dbReference>
<dbReference type="PANTHER" id="PTHR11533:SF276">
    <property type="entry name" value="GLUTAMYL AMINOPEPTIDASE"/>
    <property type="match status" value="1"/>
</dbReference>
<dbReference type="GO" id="GO:0043171">
    <property type="term" value="P:peptide catabolic process"/>
    <property type="evidence" value="ECO:0007669"/>
    <property type="project" value="TreeGrafter"/>
</dbReference>
<evidence type="ECO:0000313" key="5">
    <source>
        <dbReference type="RefSeq" id="XP_031556341.1"/>
    </source>
</evidence>
<dbReference type="GO" id="GO:0016020">
    <property type="term" value="C:membrane"/>
    <property type="evidence" value="ECO:0007669"/>
    <property type="project" value="TreeGrafter"/>
</dbReference>
<dbReference type="GeneID" id="116293085"/>
<accession>A0A6P8HKM3</accession>
<evidence type="ECO:0000313" key="4">
    <source>
        <dbReference type="Proteomes" id="UP000515163"/>
    </source>
</evidence>
<keyword evidence="2" id="KW-0378">Hydrolase</keyword>
<gene>
    <name evidence="5" type="primary">LOC116293085</name>
</gene>
<evidence type="ECO:0000256" key="2">
    <source>
        <dbReference type="ARBA" id="ARBA00022438"/>
    </source>
</evidence>
<dbReference type="AlphaFoldDB" id="A0A6P8HKM3"/>
<dbReference type="GO" id="GO:0006508">
    <property type="term" value="P:proteolysis"/>
    <property type="evidence" value="ECO:0007669"/>
    <property type="project" value="TreeGrafter"/>
</dbReference>
<organism evidence="4 5">
    <name type="scientific">Actinia tenebrosa</name>
    <name type="common">Australian red waratah sea anemone</name>
    <dbReference type="NCBI Taxonomy" id="6105"/>
    <lineage>
        <taxon>Eukaryota</taxon>
        <taxon>Metazoa</taxon>
        <taxon>Cnidaria</taxon>
        <taxon>Anthozoa</taxon>
        <taxon>Hexacorallia</taxon>
        <taxon>Actiniaria</taxon>
        <taxon>Actiniidae</taxon>
        <taxon>Actinia</taxon>
    </lineage>
</organism>
<keyword evidence="4" id="KW-1185">Reference proteome</keyword>
<name>A0A6P8HKM3_ACTTE</name>
<keyword evidence="2" id="KW-0645">Protease</keyword>
<dbReference type="InParanoid" id="A0A6P8HKM3"/>
<sequence>MEKETEIDPWEVFFQIMSFLSGKLPKESNAYKYLMKYMAFLGKNQYERLGFNDVGTMIDKIKREYFLSLFCKVQDKTCIGNATEHFQAWMEDPKNVDIPPNLRNVVYYYGVRLGGVKEWDFLYSQYNETKDPYTKNKILYGLSATNDPWITDRFDNNPTLAYLNVVSRLTTGFDTLYALSEFQRFQAQIEVSDESALKSIRERIKWLEKHEKEIEDVLEELLKKNHQM</sequence>
<reference evidence="5" key="1">
    <citation type="submission" date="2025-08" db="UniProtKB">
        <authorList>
            <consortium name="RefSeq"/>
        </authorList>
    </citation>
    <scope>IDENTIFICATION</scope>
</reference>
<protein>
    <submittedName>
        <fullName evidence="5">Glutamyl aminopeptidase-like</fullName>
    </submittedName>
</protein>
<evidence type="ECO:0000259" key="3">
    <source>
        <dbReference type="Pfam" id="PF11838"/>
    </source>
</evidence>